<dbReference type="SMR" id="A0A482WRE9"/>
<keyword evidence="7" id="KW-1133">Transmembrane helix</keyword>
<reference evidence="11 12" key="1">
    <citation type="journal article" date="2017" name="Gigascience">
        <title>Genome sequence of the small brown planthopper, Laodelphax striatellus.</title>
        <authorList>
            <person name="Zhu J."/>
            <person name="Jiang F."/>
            <person name="Wang X."/>
            <person name="Yang P."/>
            <person name="Bao Y."/>
            <person name="Zhao W."/>
            <person name="Wang W."/>
            <person name="Lu H."/>
            <person name="Wang Q."/>
            <person name="Cui N."/>
            <person name="Li J."/>
            <person name="Chen X."/>
            <person name="Luo L."/>
            <person name="Yu J."/>
            <person name="Kang L."/>
            <person name="Cui F."/>
        </authorList>
    </citation>
    <scope>NUCLEOTIDE SEQUENCE [LARGE SCALE GENOMIC DNA]</scope>
    <source>
        <strain evidence="11">Lst14</strain>
    </source>
</reference>
<name>A0A482WRE9_LAOST</name>
<dbReference type="SUPFAM" id="SSF51445">
    <property type="entry name" value="(Trans)glycosidases"/>
    <property type="match status" value="1"/>
</dbReference>
<dbReference type="Proteomes" id="UP000291343">
    <property type="component" value="Unassembled WGS sequence"/>
</dbReference>
<feature type="active site" description="Nucleophile" evidence="4">
    <location>
        <position position="302"/>
    </location>
</feature>
<feature type="domain" description="Beta-galactosidase 1-like first all-beta" evidence="9">
    <location>
        <begin position="472"/>
        <end position="590"/>
    </location>
</feature>
<comment type="similarity">
    <text evidence="1 6">Belongs to the glycosyl hydrolase 35 family.</text>
</comment>
<dbReference type="PRINTS" id="PR00742">
    <property type="entry name" value="GLHYDRLASE35"/>
</dbReference>
<keyword evidence="3 5" id="KW-0326">Glycosidase</keyword>
<comment type="catalytic activity">
    <reaction evidence="5">
        <text>Hydrolysis of terminal non-reducing beta-D-galactose residues in beta-D-galactosides.</text>
        <dbReference type="EC" id="3.2.1.23"/>
    </reaction>
</comment>
<protein>
    <recommendedName>
        <fullName evidence="5">Beta-galactosidase</fullName>
        <ecNumber evidence="5">3.2.1.23</ecNumber>
    </recommendedName>
</protein>
<dbReference type="InterPro" id="IPR019801">
    <property type="entry name" value="Glyco_hydro_35_CS"/>
</dbReference>
<comment type="caution">
    <text evidence="11">The sequence shown here is derived from an EMBL/GenBank/DDBJ whole genome shotgun (WGS) entry which is preliminary data.</text>
</comment>
<feature type="domain" description="Beta-galactosidase galactose-binding" evidence="10">
    <location>
        <begin position="616"/>
        <end position="676"/>
    </location>
</feature>
<dbReference type="Pfam" id="PF21467">
    <property type="entry name" value="BetaGal_gal-bd"/>
    <property type="match status" value="1"/>
</dbReference>
<sequence length="728" mass="83269">MKWYHGFALILAGEALTILIFYLAIGSLEFPHPKQKEDYDAPKLYEYYNIEPGIASGGLSTGTDSFLLNGKSLTILSGSLHYFRVHPGHWRDRLQKLRAMGCNTVETYIPWNLHEPEKDVYDFGVEGSETDYQFSKWLNVVKFIEMAKDEDLFVIIRPGPYIGADWDFGGLPSYLLSIPGLKVRTNNDLYLDRVDKYFETLLPRLAPLTVEKGGPIIMVQIENEYGYFKSESNEHLEYLQMKMESLGIDSLFYTSDRTAVVGRAGSLIEKGVLMTTKFQDNVEHELSTLRKLQPYRPVMVMEFWNGRFDHWGPIHTASRELDYAKNLNFIINFPASVNLYMFHGGTNFGFMSGASQWLLGDRIIYEPSTTSYGRDALLTENGDYTEKYFLTRQLFMQVQQLYGIHVPDPPILGQLSIPLAIEPSHQMNYMNIVGSTPSGNRVFSDKLMPMELLPLESEIRTNEGEIFGETKGQSYGYTLYRKFCFVEENPEIQILGRVNDSAILLVNGERYSEIKNSSKQIYFGFWSAVDERKTIHISNGTYNFDFLVENMGRSCFGFTQEDFDQKKGLSEGSVTINGLQPKGIWQIFALDFQPKWVESLNKWQEWTSDPGELDSPTMFKFILELEEGNIHDTFLNMEEWGKGVVFVNNFNIGRYFSIGPQLSLYIPAPLLVPGENFGCDTIGIPLITKVDDTLLTALSLICLVDQKIEFRFSIQWKGIVVRIRRGLP</sequence>
<organism evidence="11 12">
    <name type="scientific">Laodelphax striatellus</name>
    <name type="common">Small brown planthopper</name>
    <name type="synonym">Delphax striatella</name>
    <dbReference type="NCBI Taxonomy" id="195883"/>
    <lineage>
        <taxon>Eukaryota</taxon>
        <taxon>Metazoa</taxon>
        <taxon>Ecdysozoa</taxon>
        <taxon>Arthropoda</taxon>
        <taxon>Hexapoda</taxon>
        <taxon>Insecta</taxon>
        <taxon>Pterygota</taxon>
        <taxon>Neoptera</taxon>
        <taxon>Paraneoptera</taxon>
        <taxon>Hemiptera</taxon>
        <taxon>Auchenorrhyncha</taxon>
        <taxon>Fulgoroidea</taxon>
        <taxon>Delphacidae</taxon>
        <taxon>Criomorphinae</taxon>
        <taxon>Laodelphax</taxon>
    </lineage>
</organism>
<evidence type="ECO:0000256" key="1">
    <source>
        <dbReference type="ARBA" id="ARBA00009809"/>
    </source>
</evidence>
<evidence type="ECO:0000259" key="10">
    <source>
        <dbReference type="Pfam" id="PF21467"/>
    </source>
</evidence>
<dbReference type="Pfam" id="PF01301">
    <property type="entry name" value="Glyco_hydro_35"/>
    <property type="match status" value="1"/>
</dbReference>
<evidence type="ECO:0000259" key="8">
    <source>
        <dbReference type="Pfam" id="PF01301"/>
    </source>
</evidence>
<accession>A0A482WRE9</accession>
<keyword evidence="2 5" id="KW-0378">Hydrolase</keyword>
<dbReference type="Pfam" id="PF21317">
    <property type="entry name" value="BetaGal_ABD_1"/>
    <property type="match status" value="1"/>
</dbReference>
<dbReference type="GO" id="GO:0004565">
    <property type="term" value="F:beta-galactosidase activity"/>
    <property type="evidence" value="ECO:0007669"/>
    <property type="project" value="UniProtKB-EC"/>
</dbReference>
<evidence type="ECO:0000256" key="2">
    <source>
        <dbReference type="ARBA" id="ARBA00022801"/>
    </source>
</evidence>
<proteinExistence type="inferred from homology"/>
<evidence type="ECO:0000256" key="6">
    <source>
        <dbReference type="RuleBase" id="RU003679"/>
    </source>
</evidence>
<evidence type="ECO:0000256" key="3">
    <source>
        <dbReference type="ARBA" id="ARBA00023295"/>
    </source>
</evidence>
<dbReference type="InterPro" id="IPR026283">
    <property type="entry name" value="B-gal_1-like"/>
</dbReference>
<dbReference type="InParanoid" id="A0A482WRE9"/>
<keyword evidence="12" id="KW-1185">Reference proteome</keyword>
<keyword evidence="7" id="KW-0472">Membrane</keyword>
<dbReference type="GO" id="GO:0005975">
    <property type="term" value="P:carbohydrate metabolic process"/>
    <property type="evidence" value="ECO:0007669"/>
    <property type="project" value="InterPro"/>
</dbReference>
<evidence type="ECO:0000256" key="7">
    <source>
        <dbReference type="SAM" id="Phobius"/>
    </source>
</evidence>
<feature type="active site" description="Proton donor" evidence="4">
    <location>
        <position position="224"/>
    </location>
</feature>
<dbReference type="PANTHER" id="PTHR23421">
    <property type="entry name" value="BETA-GALACTOSIDASE RELATED"/>
    <property type="match status" value="1"/>
</dbReference>
<dbReference type="EMBL" id="QKKF02028001">
    <property type="protein sequence ID" value="RZF35610.1"/>
    <property type="molecule type" value="Genomic_DNA"/>
</dbReference>
<dbReference type="OrthoDB" id="1657402at2759"/>
<dbReference type="InterPro" id="IPR008979">
    <property type="entry name" value="Galactose-bd-like_sf"/>
</dbReference>
<feature type="domain" description="Glycoside hydrolase 35 catalytic" evidence="8">
    <location>
        <begin position="65"/>
        <end position="396"/>
    </location>
</feature>
<dbReference type="Gene3D" id="2.60.120.260">
    <property type="entry name" value="Galactose-binding domain-like"/>
    <property type="match status" value="2"/>
</dbReference>
<dbReference type="InterPro" id="IPR017853">
    <property type="entry name" value="GH"/>
</dbReference>
<dbReference type="SUPFAM" id="SSF49785">
    <property type="entry name" value="Galactose-binding domain-like"/>
    <property type="match status" value="1"/>
</dbReference>
<dbReference type="AlphaFoldDB" id="A0A482WRE9"/>
<dbReference type="InterPro" id="IPR001944">
    <property type="entry name" value="Glycoside_Hdrlase_35"/>
</dbReference>
<feature type="transmembrane region" description="Helical" evidence="7">
    <location>
        <begin position="7"/>
        <end position="25"/>
    </location>
</feature>
<dbReference type="STRING" id="195883.A0A482WRE9"/>
<evidence type="ECO:0000256" key="4">
    <source>
        <dbReference type="PIRSR" id="PIRSR006336-1"/>
    </source>
</evidence>
<dbReference type="InterPro" id="IPR048912">
    <property type="entry name" value="BetaGal1-like_ABD1"/>
</dbReference>
<evidence type="ECO:0000313" key="12">
    <source>
        <dbReference type="Proteomes" id="UP000291343"/>
    </source>
</evidence>
<gene>
    <name evidence="11" type="ORF">LSTR_LSTR005138</name>
</gene>
<evidence type="ECO:0000313" key="11">
    <source>
        <dbReference type="EMBL" id="RZF35610.1"/>
    </source>
</evidence>
<dbReference type="InterPro" id="IPR031330">
    <property type="entry name" value="Gly_Hdrlase_35_cat"/>
</dbReference>
<evidence type="ECO:0000259" key="9">
    <source>
        <dbReference type="Pfam" id="PF21317"/>
    </source>
</evidence>
<dbReference type="InterPro" id="IPR048913">
    <property type="entry name" value="BetaGal_gal-bd"/>
</dbReference>
<dbReference type="PIRSF" id="PIRSF006336">
    <property type="entry name" value="B-gal"/>
    <property type="match status" value="1"/>
</dbReference>
<dbReference type="Gene3D" id="3.20.20.80">
    <property type="entry name" value="Glycosidases"/>
    <property type="match status" value="1"/>
</dbReference>
<evidence type="ECO:0000256" key="5">
    <source>
        <dbReference type="RuleBase" id="RU000675"/>
    </source>
</evidence>
<dbReference type="PROSITE" id="PS01182">
    <property type="entry name" value="GLYCOSYL_HYDROL_F35"/>
    <property type="match status" value="1"/>
</dbReference>
<keyword evidence="7" id="KW-0812">Transmembrane</keyword>
<dbReference type="EC" id="3.2.1.23" evidence="5"/>